<dbReference type="GeneID" id="301685954"/>
<keyword evidence="3" id="KW-0540">Nuclease</keyword>
<dbReference type="SUPFAM" id="SSF88723">
    <property type="entry name" value="PIN domain-like"/>
    <property type="match status" value="1"/>
</dbReference>
<evidence type="ECO:0000256" key="2">
    <source>
        <dbReference type="ARBA" id="ARBA00022649"/>
    </source>
</evidence>
<evidence type="ECO:0000256" key="5">
    <source>
        <dbReference type="ARBA" id="ARBA00022801"/>
    </source>
</evidence>
<dbReference type="PANTHER" id="PTHR33653">
    <property type="entry name" value="RIBONUCLEASE VAPC2"/>
    <property type="match status" value="1"/>
</dbReference>
<evidence type="ECO:0000256" key="4">
    <source>
        <dbReference type="ARBA" id="ARBA00022723"/>
    </source>
</evidence>
<gene>
    <name evidence="8" type="ORF">NIES46_01720</name>
</gene>
<dbReference type="EMBL" id="BIMW01000002">
    <property type="protein sequence ID" value="GCE92137.1"/>
    <property type="molecule type" value="Genomic_DNA"/>
</dbReference>
<comment type="cofactor">
    <cofactor evidence="1">
        <name>Mg(2+)</name>
        <dbReference type="ChEBI" id="CHEBI:18420"/>
    </cofactor>
</comment>
<dbReference type="PANTHER" id="PTHR33653:SF1">
    <property type="entry name" value="RIBONUCLEASE VAPC2"/>
    <property type="match status" value="1"/>
</dbReference>
<evidence type="ECO:0000256" key="7">
    <source>
        <dbReference type="ARBA" id="ARBA00038093"/>
    </source>
</evidence>
<accession>A0A5M3T080</accession>
<keyword evidence="4" id="KW-0479">Metal-binding</keyword>
<dbReference type="InterPro" id="IPR029060">
    <property type="entry name" value="PIN-like_dom_sf"/>
</dbReference>
<comment type="caution">
    <text evidence="8">The sequence shown here is derived from an EMBL/GenBank/DDBJ whole genome shotgun (WGS) entry which is preliminary data.</text>
</comment>
<evidence type="ECO:0000256" key="6">
    <source>
        <dbReference type="ARBA" id="ARBA00022842"/>
    </source>
</evidence>
<sequence>MATLQQFISLLHLVDFDLLAAREFGQIQGELRRIGKPTGELDAMIAAVARSRDFILVTDNLKHFQNIVNLKIENWLINE</sequence>
<keyword evidence="5" id="KW-0378">Hydrolase</keyword>
<reference evidence="8 9" key="1">
    <citation type="journal article" date="2019" name="J Genomics">
        <title>The Draft Genome of a Hydrogen-producing Cyanobacterium, Arthrospira platensis NIES-46.</title>
        <authorList>
            <person name="Suzuki S."/>
            <person name="Yamaguchi H."/>
            <person name="Kawachi M."/>
        </authorList>
    </citation>
    <scope>NUCLEOTIDE SEQUENCE [LARGE SCALE GENOMIC DNA]</scope>
    <source>
        <strain evidence="8 9">NIES-46</strain>
    </source>
</reference>
<dbReference type="CDD" id="cd09881">
    <property type="entry name" value="PIN_VapC4-5_FitB-like"/>
    <property type="match status" value="1"/>
</dbReference>
<evidence type="ECO:0000256" key="3">
    <source>
        <dbReference type="ARBA" id="ARBA00022722"/>
    </source>
</evidence>
<evidence type="ECO:0000256" key="1">
    <source>
        <dbReference type="ARBA" id="ARBA00001946"/>
    </source>
</evidence>
<keyword evidence="6" id="KW-0460">Magnesium</keyword>
<proteinExistence type="inferred from homology"/>
<dbReference type="InterPro" id="IPR050556">
    <property type="entry name" value="Type_II_TA_system_RNase"/>
</dbReference>
<name>A0A5M3T080_LIMPL</name>
<dbReference type="Proteomes" id="UP000326169">
    <property type="component" value="Unassembled WGS sequence"/>
</dbReference>
<protein>
    <submittedName>
        <fullName evidence="8">Uncharacterized protein</fullName>
    </submittedName>
</protein>
<keyword evidence="9" id="KW-1185">Reference proteome</keyword>
<evidence type="ECO:0000313" key="9">
    <source>
        <dbReference type="Proteomes" id="UP000326169"/>
    </source>
</evidence>
<keyword evidence="2" id="KW-1277">Toxin-antitoxin system</keyword>
<organism evidence="8 9">
    <name type="scientific">Limnospira platensis NIES-46</name>
    <dbReference type="NCBI Taxonomy" id="1236695"/>
    <lineage>
        <taxon>Bacteria</taxon>
        <taxon>Bacillati</taxon>
        <taxon>Cyanobacteriota</taxon>
        <taxon>Cyanophyceae</taxon>
        <taxon>Oscillatoriophycideae</taxon>
        <taxon>Oscillatoriales</taxon>
        <taxon>Sirenicapillariaceae</taxon>
        <taxon>Limnospira</taxon>
    </lineage>
</organism>
<dbReference type="RefSeq" id="WP_014276213.1">
    <property type="nucleotide sequence ID" value="NZ_BIMW01000002.1"/>
</dbReference>
<evidence type="ECO:0000313" key="8">
    <source>
        <dbReference type="EMBL" id="GCE92137.1"/>
    </source>
</evidence>
<comment type="similarity">
    <text evidence="7">Belongs to the PINc/VapC protein family.</text>
</comment>
<dbReference type="Gene3D" id="3.40.50.1010">
    <property type="entry name" value="5'-nuclease"/>
    <property type="match status" value="1"/>
</dbReference>